<accession>A0A3S5BAS3</accession>
<dbReference type="Proteomes" id="UP000784294">
    <property type="component" value="Unassembled WGS sequence"/>
</dbReference>
<protein>
    <submittedName>
        <fullName evidence="1">Uncharacterized protein</fullName>
    </submittedName>
</protein>
<dbReference type="EMBL" id="CAAALY010259322">
    <property type="protein sequence ID" value="VEL38876.1"/>
    <property type="molecule type" value="Genomic_DNA"/>
</dbReference>
<organism evidence="1 2">
    <name type="scientific">Protopolystoma xenopodis</name>
    <dbReference type="NCBI Taxonomy" id="117903"/>
    <lineage>
        <taxon>Eukaryota</taxon>
        <taxon>Metazoa</taxon>
        <taxon>Spiralia</taxon>
        <taxon>Lophotrochozoa</taxon>
        <taxon>Platyhelminthes</taxon>
        <taxon>Monogenea</taxon>
        <taxon>Polyopisthocotylea</taxon>
        <taxon>Polystomatidea</taxon>
        <taxon>Polystomatidae</taxon>
        <taxon>Protopolystoma</taxon>
    </lineage>
</organism>
<proteinExistence type="predicted"/>
<comment type="caution">
    <text evidence="1">The sequence shown here is derived from an EMBL/GenBank/DDBJ whole genome shotgun (WGS) entry which is preliminary data.</text>
</comment>
<reference evidence="1" key="1">
    <citation type="submission" date="2018-11" db="EMBL/GenBank/DDBJ databases">
        <authorList>
            <consortium name="Pathogen Informatics"/>
        </authorList>
    </citation>
    <scope>NUCLEOTIDE SEQUENCE</scope>
</reference>
<evidence type="ECO:0000313" key="1">
    <source>
        <dbReference type="EMBL" id="VEL38876.1"/>
    </source>
</evidence>
<evidence type="ECO:0000313" key="2">
    <source>
        <dbReference type="Proteomes" id="UP000784294"/>
    </source>
</evidence>
<sequence>MSRLRLVSSTPSPKVRCVGSGLPRHAHTPEAVHDPLTGHTLILASPSNPPIRPSKYQVFIRLLHFTKLTLPSTSNYEIHFSSPLCRHALCPPAHLSIHLHNPQSPIPTTIYPPINLLFHRLSIHLSI</sequence>
<name>A0A3S5BAS3_9PLAT</name>
<gene>
    <name evidence="1" type="ORF">PXEA_LOCUS32316</name>
</gene>
<keyword evidence="2" id="KW-1185">Reference proteome</keyword>
<dbReference type="AlphaFoldDB" id="A0A3S5BAS3"/>